<keyword evidence="3 4" id="KW-0012">Acyltransferase</keyword>
<dbReference type="EMBL" id="JBOK01000007">
    <property type="protein sequence ID" value="EXU80422.1"/>
    <property type="molecule type" value="Genomic_DNA"/>
</dbReference>
<evidence type="ECO:0000259" key="5">
    <source>
        <dbReference type="Pfam" id="PF04376"/>
    </source>
</evidence>
<sequence>MTQLNDLPHYSLQFYATAPYPCSYLPHQEARSQVAAPSHLIQSEVYSALVTQGFRRSGMFTYRPYCSQCKACEPLRVLTDAYRPNRSQRRAARQHEQLEASVQRLHFSQEHYDLYQRYQHARHSGGGMDQDSIEQYTQFLLQSRVETRLVEFRDPAADNALRMVSIIDFLEDGLSAVYTFYEPDADASYGTYNVLWQIAFARSLRLPHVYLGYWIEASAKMRYKAQFHPHEVLRNNLWQRIDKI</sequence>
<evidence type="ECO:0000313" key="7">
    <source>
        <dbReference type="EMBL" id="EXU80422.1"/>
    </source>
</evidence>
<dbReference type="SUPFAM" id="SSF55729">
    <property type="entry name" value="Acyl-CoA N-acyltransferases (Nat)"/>
    <property type="match status" value="1"/>
</dbReference>
<evidence type="ECO:0000259" key="6">
    <source>
        <dbReference type="Pfam" id="PF04377"/>
    </source>
</evidence>
<dbReference type="Pfam" id="PF04376">
    <property type="entry name" value="ATE_N"/>
    <property type="match status" value="1"/>
</dbReference>
<evidence type="ECO:0000256" key="3">
    <source>
        <dbReference type="ARBA" id="ARBA00023315"/>
    </source>
</evidence>
<evidence type="ECO:0000256" key="2">
    <source>
        <dbReference type="ARBA" id="ARBA00022679"/>
    </source>
</evidence>
<comment type="caution">
    <text evidence="7">The sequence shown here is derived from an EMBL/GenBank/DDBJ whole genome shotgun (WGS) entry which is preliminary data.</text>
</comment>
<evidence type="ECO:0000256" key="4">
    <source>
        <dbReference type="HAMAP-Rule" id="MF_00689"/>
    </source>
</evidence>
<dbReference type="InterPro" id="IPR030700">
    <property type="entry name" value="N-end_Aminoacyl_Trfase"/>
</dbReference>
<dbReference type="GO" id="GO:0008914">
    <property type="term" value="F:leucyl-tRNA--protein transferase activity"/>
    <property type="evidence" value="ECO:0007669"/>
    <property type="project" value="UniProtKB-UniRule"/>
</dbReference>
<dbReference type="Proteomes" id="UP000020766">
    <property type="component" value="Unassembled WGS sequence"/>
</dbReference>
<dbReference type="Pfam" id="PF04377">
    <property type="entry name" value="ATE_C"/>
    <property type="match status" value="1"/>
</dbReference>
<dbReference type="InterPro" id="IPR017138">
    <property type="entry name" value="Asp_Glu_LeuTrfase"/>
</dbReference>
<dbReference type="GO" id="GO:0004057">
    <property type="term" value="F:arginyl-tRNA--protein transferase activity"/>
    <property type="evidence" value="ECO:0007669"/>
    <property type="project" value="InterPro"/>
</dbReference>
<keyword evidence="8" id="KW-1185">Reference proteome</keyword>
<organism evidence="7 8">
    <name type="scientific">Comamonas aquatica DA1877</name>
    <dbReference type="NCBI Taxonomy" id="1457173"/>
    <lineage>
        <taxon>Bacteria</taxon>
        <taxon>Pseudomonadati</taxon>
        <taxon>Pseudomonadota</taxon>
        <taxon>Betaproteobacteria</taxon>
        <taxon>Burkholderiales</taxon>
        <taxon>Comamonadaceae</taxon>
        <taxon>Comamonas</taxon>
    </lineage>
</organism>
<evidence type="ECO:0000313" key="8">
    <source>
        <dbReference type="Proteomes" id="UP000020766"/>
    </source>
</evidence>
<protein>
    <recommendedName>
        <fullName evidence="4">Aspartate/glutamate leucyltransferase</fullName>
        <ecNumber evidence="4">2.3.2.29</ecNumber>
    </recommendedName>
</protein>
<comment type="catalytic activity">
    <reaction evidence="4">
        <text>N-terminal L-aspartyl-[protein] + L-leucyl-tRNA(Leu) = N-terminal L-leucyl-L-aspartyl-[protein] + tRNA(Leu) + H(+)</text>
        <dbReference type="Rhea" id="RHEA:50420"/>
        <dbReference type="Rhea" id="RHEA-COMP:9613"/>
        <dbReference type="Rhea" id="RHEA-COMP:9622"/>
        <dbReference type="Rhea" id="RHEA-COMP:12669"/>
        <dbReference type="Rhea" id="RHEA-COMP:12674"/>
        <dbReference type="ChEBI" id="CHEBI:15378"/>
        <dbReference type="ChEBI" id="CHEBI:64720"/>
        <dbReference type="ChEBI" id="CHEBI:78442"/>
        <dbReference type="ChEBI" id="CHEBI:78494"/>
        <dbReference type="ChEBI" id="CHEBI:133042"/>
        <dbReference type="EC" id="2.3.2.29"/>
    </reaction>
</comment>
<dbReference type="PANTHER" id="PTHR21367:SF1">
    <property type="entry name" value="ARGINYL-TRNA--PROTEIN TRANSFERASE 1"/>
    <property type="match status" value="1"/>
</dbReference>
<name>A0A014QB72_9BURK</name>
<dbReference type="STRING" id="225991.MA05_08305"/>
<dbReference type="PANTHER" id="PTHR21367">
    <property type="entry name" value="ARGININE-TRNA-PROTEIN TRANSFERASE 1"/>
    <property type="match status" value="1"/>
</dbReference>
<dbReference type="RefSeq" id="WP_043382086.1">
    <property type="nucleotide sequence ID" value="NZ_JBOK01000007.1"/>
</dbReference>
<comment type="function">
    <text evidence="4">Functions in the N-end rule pathway of protein degradation where it conjugates Leu from its aminoacyl-tRNA to the N-termini of proteins containing an N-terminal aspartate or glutamate.</text>
</comment>
<accession>A0A014QB72</accession>
<dbReference type="InterPro" id="IPR016181">
    <property type="entry name" value="Acyl_CoA_acyltransferase"/>
</dbReference>
<dbReference type="AlphaFoldDB" id="A0A014QB72"/>
<comment type="similarity">
    <text evidence="4">Belongs to the R-transferase family. Bpt subfamily.</text>
</comment>
<keyword evidence="1 4" id="KW-0963">Cytoplasm</keyword>
<gene>
    <name evidence="4" type="primary">bpt</name>
    <name evidence="7" type="ORF">AX13_16030</name>
</gene>
<dbReference type="EC" id="2.3.2.29" evidence="4"/>
<dbReference type="InterPro" id="IPR007472">
    <property type="entry name" value="N-end_Aminoacyl_Trfase_C"/>
</dbReference>
<dbReference type="PIRSF" id="PIRSF037208">
    <property type="entry name" value="ATE_pro_prd"/>
    <property type="match status" value="1"/>
</dbReference>
<comment type="subcellular location">
    <subcellularLocation>
        <location evidence="4">Cytoplasm</location>
    </subcellularLocation>
</comment>
<dbReference type="GO" id="GO:0071596">
    <property type="term" value="P:ubiquitin-dependent protein catabolic process via the N-end rule pathway"/>
    <property type="evidence" value="ECO:0007669"/>
    <property type="project" value="InterPro"/>
</dbReference>
<evidence type="ECO:0000256" key="1">
    <source>
        <dbReference type="ARBA" id="ARBA00022490"/>
    </source>
</evidence>
<feature type="domain" description="N-end rule aminoacyl transferase C-terminal" evidence="6">
    <location>
        <begin position="110"/>
        <end position="233"/>
    </location>
</feature>
<dbReference type="PATRIC" id="fig|1457173.3.peg.1455"/>
<dbReference type="HAMAP" id="MF_00689">
    <property type="entry name" value="Bpt"/>
    <property type="match status" value="1"/>
</dbReference>
<dbReference type="NCBIfam" id="NF002346">
    <property type="entry name" value="PRK01305.2-3"/>
    <property type="match status" value="1"/>
</dbReference>
<keyword evidence="2 4" id="KW-0808">Transferase</keyword>
<dbReference type="NCBIfam" id="NF002341">
    <property type="entry name" value="PRK01305.1-1"/>
    <property type="match status" value="1"/>
</dbReference>
<proteinExistence type="inferred from homology"/>
<dbReference type="InterPro" id="IPR007471">
    <property type="entry name" value="N-end_Aminoacyl_Trfase_N"/>
</dbReference>
<dbReference type="GO" id="GO:0005737">
    <property type="term" value="C:cytoplasm"/>
    <property type="evidence" value="ECO:0007669"/>
    <property type="project" value="UniProtKB-SubCell"/>
</dbReference>
<reference evidence="7 8" key="1">
    <citation type="submission" date="2014-01" db="EMBL/GenBank/DDBJ databases">
        <title>Interspecies Systems Biology Uncovers Metabolites Affecting C. elegans Gene Expression and Life History Traits.</title>
        <authorList>
            <person name="Watson E."/>
            <person name="Macneil L.T."/>
            <person name="Ritter A.D."/>
            <person name="Yilmaz L.S."/>
            <person name="Rosebrock A.P."/>
            <person name="Caudy A.A."/>
            <person name="Walhout A.J."/>
        </authorList>
    </citation>
    <scope>NUCLEOTIDE SEQUENCE [LARGE SCALE GENOMIC DNA]</scope>
    <source>
        <strain evidence="7 8">DA1877</strain>
    </source>
</reference>
<dbReference type="NCBIfam" id="NF002342">
    <property type="entry name" value="PRK01305.1-3"/>
    <property type="match status" value="1"/>
</dbReference>
<feature type="domain" description="N-end aminoacyl transferase N-terminal" evidence="5">
    <location>
        <begin position="20"/>
        <end position="90"/>
    </location>
</feature>
<comment type="catalytic activity">
    <reaction evidence="4">
        <text>N-terminal L-glutamyl-[protein] + L-leucyl-tRNA(Leu) = N-terminal L-leucyl-L-glutamyl-[protein] + tRNA(Leu) + H(+)</text>
        <dbReference type="Rhea" id="RHEA:50412"/>
        <dbReference type="Rhea" id="RHEA-COMP:9613"/>
        <dbReference type="Rhea" id="RHEA-COMP:9622"/>
        <dbReference type="Rhea" id="RHEA-COMP:12664"/>
        <dbReference type="Rhea" id="RHEA-COMP:12668"/>
        <dbReference type="ChEBI" id="CHEBI:15378"/>
        <dbReference type="ChEBI" id="CHEBI:64721"/>
        <dbReference type="ChEBI" id="CHEBI:78442"/>
        <dbReference type="ChEBI" id="CHEBI:78494"/>
        <dbReference type="ChEBI" id="CHEBI:133041"/>
        <dbReference type="EC" id="2.3.2.29"/>
    </reaction>
</comment>